<reference evidence="2" key="1">
    <citation type="journal article" date="2014" name="Int. J. Syst. Evol. Microbiol.">
        <title>Complete genome sequence of Corynebacterium casei LMG S-19264T (=DSM 44701T), isolated from a smear-ripened cheese.</title>
        <authorList>
            <consortium name="US DOE Joint Genome Institute (JGI-PGF)"/>
            <person name="Walter F."/>
            <person name="Albersmeier A."/>
            <person name="Kalinowski J."/>
            <person name="Ruckert C."/>
        </authorList>
    </citation>
    <scope>NUCLEOTIDE SEQUENCE</scope>
    <source>
        <strain evidence="2">CGMCC 1.15958</strain>
    </source>
</reference>
<evidence type="ECO:0000256" key="1">
    <source>
        <dbReference type="SAM" id="SignalP"/>
    </source>
</evidence>
<feature type="signal peptide" evidence="1">
    <location>
        <begin position="1"/>
        <end position="37"/>
    </location>
</feature>
<dbReference type="EMBL" id="BMKK01000006">
    <property type="protein sequence ID" value="GGD64484.1"/>
    <property type="molecule type" value="Genomic_DNA"/>
</dbReference>
<comment type="caution">
    <text evidence="2">The sequence shown here is derived from an EMBL/GenBank/DDBJ whole genome shotgun (WGS) entry which is preliminary data.</text>
</comment>
<feature type="chain" id="PRO_5037805903" description="Peptidase S74 domain-containing protein" evidence="1">
    <location>
        <begin position="38"/>
        <end position="456"/>
    </location>
</feature>
<evidence type="ECO:0000313" key="3">
    <source>
        <dbReference type="Proteomes" id="UP000609064"/>
    </source>
</evidence>
<dbReference type="Proteomes" id="UP000609064">
    <property type="component" value="Unassembled WGS sequence"/>
</dbReference>
<protein>
    <recommendedName>
        <fullName evidence="4">Peptidase S74 domain-containing protein</fullName>
    </recommendedName>
</protein>
<name>A0A916YW28_9BACT</name>
<organism evidence="2 3">
    <name type="scientific">Emticicia aquatilis</name>
    <dbReference type="NCBI Taxonomy" id="1537369"/>
    <lineage>
        <taxon>Bacteria</taxon>
        <taxon>Pseudomonadati</taxon>
        <taxon>Bacteroidota</taxon>
        <taxon>Cytophagia</taxon>
        <taxon>Cytophagales</taxon>
        <taxon>Leadbetterellaceae</taxon>
        <taxon>Emticicia</taxon>
    </lineage>
</organism>
<dbReference type="AlphaFoldDB" id="A0A916YW28"/>
<evidence type="ECO:0008006" key="4">
    <source>
        <dbReference type="Google" id="ProtNLM"/>
    </source>
</evidence>
<accession>A0A916YW28</accession>
<keyword evidence="3" id="KW-1185">Reference proteome</keyword>
<keyword evidence="1" id="KW-0732">Signal</keyword>
<gene>
    <name evidence="2" type="ORF">GCM10011514_30580</name>
</gene>
<reference evidence="2" key="2">
    <citation type="submission" date="2020-09" db="EMBL/GenBank/DDBJ databases">
        <authorList>
            <person name="Sun Q."/>
            <person name="Zhou Y."/>
        </authorList>
    </citation>
    <scope>NUCLEOTIDE SEQUENCE</scope>
    <source>
        <strain evidence="2">CGMCC 1.15958</strain>
    </source>
</reference>
<evidence type="ECO:0000313" key="2">
    <source>
        <dbReference type="EMBL" id="GGD64484.1"/>
    </source>
</evidence>
<proteinExistence type="predicted"/>
<sequence>MTNYLLKQLIFKTMKTCITKLLYVATILSLSTLGAFAQKERANVGIGTTQPDESAVLDIKSSTKGVLMPRMSLQERNAIQNPANGLIVYQTDMLSGFYFYDGKNWKPLTTTTDANSVAGVDGDWTLLGNAAPAGSFIGTTNATPLEFRVNNVRFGYLSPTQTTLGNQALLANTSGLYNLAIGEYALYGNTTGSYNAALGSSALEKNNGTWNSAIGYQTLQNNTSGAYNVGIGGRALFSNTTGISNMAIGVNALYTNTTGNENTAIGVNALNGTIGNSNIGIGNEAGMNKNGTGNIYIGAFAGRTSSLTAESNTLYIANSNTTTPLVYGDFATKYLAVGEVAAADRAAATSGGYRLLVKGGMITEKIKVAVAGSADWADYVFEPSYKLMSLDKVESFVKENKHLPNVPSAEEMSKNGLDVMQTSAKLMEKIEELTLYMIEMNKEIKALKAENAKLKK</sequence>